<dbReference type="Proteomes" id="UP000714275">
    <property type="component" value="Unassembled WGS sequence"/>
</dbReference>
<reference evidence="1" key="1">
    <citation type="journal article" date="2020" name="New Phytol.">
        <title>Comparative genomics reveals dynamic genome evolution in host specialist ectomycorrhizal fungi.</title>
        <authorList>
            <person name="Lofgren L.A."/>
            <person name="Nguyen N.H."/>
            <person name="Vilgalys R."/>
            <person name="Ruytinx J."/>
            <person name="Liao H.L."/>
            <person name="Branco S."/>
            <person name="Kuo A."/>
            <person name="LaButti K."/>
            <person name="Lipzen A."/>
            <person name="Andreopoulos W."/>
            <person name="Pangilinan J."/>
            <person name="Riley R."/>
            <person name="Hundley H."/>
            <person name="Na H."/>
            <person name="Barry K."/>
            <person name="Grigoriev I.V."/>
            <person name="Stajich J.E."/>
            <person name="Kennedy P.G."/>
        </authorList>
    </citation>
    <scope>NUCLEOTIDE SEQUENCE</scope>
    <source>
        <strain evidence="1">DOB743</strain>
    </source>
</reference>
<accession>A0A9P6ZMG4</accession>
<sequence length="208" mass="23612">MYHHCCLEFHEAGWAEIISGKCVNLDAVHSIISSSHTIDKCTETLGDIEIKFSGTSAAVSKKITTAAQWSAAWNRAARAINYAFPHREDELATYGEYINDKFDRRLERTHERIIRYDKAVRIRAANSCRVELSDFAAFTNIYESHFQSDGRHYDKEKQSTPSASAWAKSAFSRREPCHKWNAGECARSAQTCCYAYVCSHEQDGRLCA</sequence>
<protein>
    <submittedName>
        <fullName evidence="1">Uncharacterized protein</fullName>
    </submittedName>
</protein>
<gene>
    <name evidence="1" type="ORF">EV702DRAFT_977267</name>
</gene>
<proteinExistence type="predicted"/>
<dbReference type="OrthoDB" id="2355984at2759"/>
<dbReference type="AlphaFoldDB" id="A0A9P6ZMG4"/>
<evidence type="ECO:0000313" key="2">
    <source>
        <dbReference type="Proteomes" id="UP000714275"/>
    </source>
</evidence>
<dbReference type="EMBL" id="JABBWD010000057">
    <property type="protein sequence ID" value="KAG1771693.1"/>
    <property type="molecule type" value="Genomic_DNA"/>
</dbReference>
<evidence type="ECO:0000313" key="1">
    <source>
        <dbReference type="EMBL" id="KAG1771693.1"/>
    </source>
</evidence>
<keyword evidence="2" id="KW-1185">Reference proteome</keyword>
<comment type="caution">
    <text evidence="1">The sequence shown here is derived from an EMBL/GenBank/DDBJ whole genome shotgun (WGS) entry which is preliminary data.</text>
</comment>
<organism evidence="1 2">
    <name type="scientific">Suillus placidus</name>
    <dbReference type="NCBI Taxonomy" id="48579"/>
    <lineage>
        <taxon>Eukaryota</taxon>
        <taxon>Fungi</taxon>
        <taxon>Dikarya</taxon>
        <taxon>Basidiomycota</taxon>
        <taxon>Agaricomycotina</taxon>
        <taxon>Agaricomycetes</taxon>
        <taxon>Agaricomycetidae</taxon>
        <taxon>Boletales</taxon>
        <taxon>Suillineae</taxon>
        <taxon>Suillaceae</taxon>
        <taxon>Suillus</taxon>
    </lineage>
</organism>
<name>A0A9P6ZMG4_9AGAM</name>